<accession>A0A0D6QVU4</accession>
<dbReference type="Pfam" id="PF25279">
    <property type="entry name" value="Beta_prop_At2g24240"/>
    <property type="match status" value="1"/>
</dbReference>
<organism evidence="3">
    <name type="scientific">Araucaria cunninghamii</name>
    <name type="common">Hoop pine</name>
    <name type="synonym">Moreton Bay pine</name>
    <dbReference type="NCBI Taxonomy" id="56994"/>
    <lineage>
        <taxon>Eukaryota</taxon>
        <taxon>Viridiplantae</taxon>
        <taxon>Streptophyta</taxon>
        <taxon>Embryophyta</taxon>
        <taxon>Tracheophyta</taxon>
        <taxon>Spermatophyta</taxon>
        <taxon>Pinopsida</taxon>
        <taxon>Pinidae</taxon>
        <taxon>Conifers II</taxon>
        <taxon>Araucariales</taxon>
        <taxon>Araucariaceae</taxon>
        <taxon>Araucaria</taxon>
    </lineage>
</organism>
<protein>
    <recommendedName>
        <fullName evidence="2">BTB domain-containing protein</fullName>
    </recommendedName>
</protein>
<dbReference type="InterPro" id="IPR015943">
    <property type="entry name" value="WD40/YVTN_repeat-like_dom_sf"/>
</dbReference>
<dbReference type="Gene3D" id="2.130.10.10">
    <property type="entry name" value="YVTN repeat-like/Quinoprotein amine dehydrogenase"/>
    <property type="match status" value="1"/>
</dbReference>
<dbReference type="EMBL" id="GCKF01042836">
    <property type="protein sequence ID" value="JAG94663.1"/>
    <property type="molecule type" value="Transcribed_RNA"/>
</dbReference>
<dbReference type="EMBL" id="GCKF01042835">
    <property type="protein sequence ID" value="JAG94664.1"/>
    <property type="molecule type" value="Transcribed_RNA"/>
</dbReference>
<dbReference type="Pfam" id="PF02214">
    <property type="entry name" value="BTB_2"/>
    <property type="match status" value="1"/>
</dbReference>
<dbReference type="CDD" id="cd18316">
    <property type="entry name" value="BTB_POZ_KCTD-like"/>
    <property type="match status" value="1"/>
</dbReference>
<dbReference type="Gene3D" id="3.30.710.10">
    <property type="entry name" value="Potassium Channel Kv1.1, Chain A"/>
    <property type="match status" value="1"/>
</dbReference>
<reference evidence="3" key="1">
    <citation type="submission" date="2015-03" db="EMBL/GenBank/DDBJ databases">
        <title>A transcriptome of Araucaria cunninghamii, an australian fine timber species.</title>
        <authorList>
            <person name="Jing Yi C.J.Y."/>
            <person name="Yin San L.Y.S."/>
            <person name="Abdul Karim S.S."/>
            <person name="Wan Azmi N.N."/>
            <person name="Hercus R.R."/>
            <person name="Croft L.L."/>
        </authorList>
    </citation>
    <scope>NUCLEOTIDE SEQUENCE</scope>
    <source>
        <strain evidence="3">MI0301</strain>
        <tissue evidence="3">Leaf</tissue>
    </source>
</reference>
<dbReference type="InterPro" id="IPR011333">
    <property type="entry name" value="SKP1/BTB/POZ_sf"/>
</dbReference>
<dbReference type="SUPFAM" id="SSF54695">
    <property type="entry name" value="POZ domain"/>
    <property type="match status" value="1"/>
</dbReference>
<evidence type="ECO:0000256" key="1">
    <source>
        <dbReference type="ARBA" id="ARBA00004906"/>
    </source>
</evidence>
<dbReference type="InterPro" id="IPR003131">
    <property type="entry name" value="T1-type_BTB"/>
</dbReference>
<evidence type="ECO:0000259" key="2">
    <source>
        <dbReference type="PROSITE" id="PS50097"/>
    </source>
</evidence>
<dbReference type="InterPro" id="IPR011044">
    <property type="entry name" value="Quino_amine_DH_bsu"/>
</dbReference>
<dbReference type="InterPro" id="IPR000210">
    <property type="entry name" value="BTB/POZ_dom"/>
</dbReference>
<feature type="domain" description="BTB" evidence="2">
    <location>
        <begin position="8"/>
        <end position="76"/>
    </location>
</feature>
<dbReference type="InterPro" id="IPR057441">
    <property type="entry name" value="Beta_prop_At2g24240"/>
</dbReference>
<name>A0A0D6QVU4_ARACU</name>
<dbReference type="PANTHER" id="PTHR14499:SF116">
    <property type="entry name" value="OSJNBA0029H02.24 PROTEIN"/>
    <property type="match status" value="1"/>
</dbReference>
<evidence type="ECO:0000313" key="3">
    <source>
        <dbReference type="EMBL" id="JAG94664.1"/>
    </source>
</evidence>
<dbReference type="SUPFAM" id="SSF50969">
    <property type="entry name" value="YVTN repeat-like/Quinoprotein amine dehydrogenase"/>
    <property type="match status" value="1"/>
</dbReference>
<dbReference type="SMART" id="SM00225">
    <property type="entry name" value="BTB"/>
    <property type="match status" value="1"/>
</dbReference>
<dbReference type="AlphaFoldDB" id="A0A0D6QVU4"/>
<dbReference type="PROSITE" id="PS50097">
    <property type="entry name" value="BTB"/>
    <property type="match status" value="1"/>
</dbReference>
<comment type="pathway">
    <text evidence="1">Protein modification; protein ubiquitination.</text>
</comment>
<proteinExistence type="predicted"/>
<dbReference type="PANTHER" id="PTHR14499">
    <property type="entry name" value="POTASSIUM CHANNEL TETRAMERIZATION DOMAIN-CONTAINING"/>
    <property type="match status" value="1"/>
</dbReference>
<sequence>MGMKTAQDRVKLNVGGKEFVTSRATLERAGRDSMLGAMIHPDWNSAEQDEYFLDRNPAYFSVLLDFLRTGELYIPPAMSEKALYREALYYGLIERVHTSRWGCLDGNRTEHAASVRGRATGDGTAIRADGDGGCCVAHGAMVHVYEWTMDELSPLSLDYHTVNDAGFLNPHRLVICTCASVDKPGRGGMAAFNTRTGKIEHRFQLCHRGERTNFTAGALAAGDGHVYASCRGRTQDYGLGAWDQTTGHLVDFLSEADGDYSGLGDAGKLQWLPKTKLLLVSTLYPRIDRGHVSLVDFRSGHVVWSWAESAPPLNEKVVLDTVAMEDCNALCVVNQYDNIGFVDMRTNGSHVKWSLRNRPGKTSDVEERCYAKLASSGTQLFCSSNGGINVLCAPDWVLTSQLHDKGGGGISDIAVGGDRLFVLHNDENLFDVWQTPMANIVNGWSQDEYYQH</sequence>
<dbReference type="GO" id="GO:0051260">
    <property type="term" value="P:protein homooligomerization"/>
    <property type="evidence" value="ECO:0007669"/>
    <property type="project" value="InterPro"/>
</dbReference>